<comment type="caution">
    <text evidence="1">The sequence shown here is derived from an EMBL/GenBank/DDBJ whole genome shotgun (WGS) entry which is preliminary data.</text>
</comment>
<reference evidence="1" key="1">
    <citation type="submission" date="2022-03" db="EMBL/GenBank/DDBJ databases">
        <authorList>
            <person name="Sayadi A."/>
        </authorList>
    </citation>
    <scope>NUCLEOTIDE SEQUENCE</scope>
</reference>
<dbReference type="EMBL" id="CAKOFQ010010255">
    <property type="protein sequence ID" value="CAH2019444.1"/>
    <property type="molecule type" value="Genomic_DNA"/>
</dbReference>
<dbReference type="AlphaFoldDB" id="A0A9P0VTK6"/>
<accession>A0A9P0VTK6</accession>
<dbReference type="Proteomes" id="UP001152888">
    <property type="component" value="Unassembled WGS sequence"/>
</dbReference>
<evidence type="ECO:0000313" key="1">
    <source>
        <dbReference type="EMBL" id="CAH2019444.1"/>
    </source>
</evidence>
<evidence type="ECO:0000313" key="2">
    <source>
        <dbReference type="Proteomes" id="UP001152888"/>
    </source>
</evidence>
<gene>
    <name evidence="1" type="ORF">ACAOBT_LOCUS37152</name>
</gene>
<name>A0A9P0VTK6_ACAOB</name>
<keyword evidence="2" id="KW-1185">Reference proteome</keyword>
<sequence>MLLPLTTNHQLKTNTTHKTFLSEEQNDHRPGSVIAVNNPENRNPLKQFHRFHAWNQDQVAIDENNMPKY</sequence>
<proteinExistence type="predicted"/>
<protein>
    <submittedName>
        <fullName evidence="1">Uncharacterized protein</fullName>
    </submittedName>
</protein>
<organism evidence="1 2">
    <name type="scientific">Acanthoscelides obtectus</name>
    <name type="common">Bean weevil</name>
    <name type="synonym">Bruchus obtectus</name>
    <dbReference type="NCBI Taxonomy" id="200917"/>
    <lineage>
        <taxon>Eukaryota</taxon>
        <taxon>Metazoa</taxon>
        <taxon>Ecdysozoa</taxon>
        <taxon>Arthropoda</taxon>
        <taxon>Hexapoda</taxon>
        <taxon>Insecta</taxon>
        <taxon>Pterygota</taxon>
        <taxon>Neoptera</taxon>
        <taxon>Endopterygota</taxon>
        <taxon>Coleoptera</taxon>
        <taxon>Polyphaga</taxon>
        <taxon>Cucujiformia</taxon>
        <taxon>Chrysomeloidea</taxon>
        <taxon>Chrysomelidae</taxon>
        <taxon>Bruchinae</taxon>
        <taxon>Bruchini</taxon>
        <taxon>Acanthoscelides</taxon>
    </lineage>
</organism>